<reference evidence="2 3" key="1">
    <citation type="journal article" date="2014" name="PLoS Genet.">
        <title>Phylogenetically driven sequencing of extremely halophilic archaea reveals strategies for static and dynamic osmo-response.</title>
        <authorList>
            <person name="Becker E.A."/>
            <person name="Seitzer P.M."/>
            <person name="Tritt A."/>
            <person name="Larsen D."/>
            <person name="Krusor M."/>
            <person name="Yao A.I."/>
            <person name="Wu D."/>
            <person name="Madern D."/>
            <person name="Eisen J.A."/>
            <person name="Darling A.E."/>
            <person name="Facciotti M.T."/>
        </authorList>
    </citation>
    <scope>NUCLEOTIDE SEQUENCE [LARGE SCALE GENOMIC DNA]</scope>
    <source>
        <strain evidence="2 3">GA33</strain>
    </source>
</reference>
<accession>L9VRP2</accession>
<feature type="compositionally biased region" description="Acidic residues" evidence="1">
    <location>
        <begin position="71"/>
        <end position="97"/>
    </location>
</feature>
<evidence type="ECO:0000313" key="2">
    <source>
        <dbReference type="EMBL" id="ELY39716.1"/>
    </source>
</evidence>
<dbReference type="Proteomes" id="UP000011599">
    <property type="component" value="Unassembled WGS sequence"/>
</dbReference>
<dbReference type="PATRIC" id="fig|1114856.3.peg.2832"/>
<dbReference type="EMBL" id="AOHW01000036">
    <property type="protein sequence ID" value="ELY39716.1"/>
    <property type="molecule type" value="Genomic_DNA"/>
</dbReference>
<keyword evidence="3" id="KW-1185">Reference proteome</keyword>
<evidence type="ECO:0000313" key="3">
    <source>
        <dbReference type="Proteomes" id="UP000011599"/>
    </source>
</evidence>
<comment type="caution">
    <text evidence="2">The sequence shown here is derived from an EMBL/GenBank/DDBJ whole genome shotgun (WGS) entry which is preliminary data.</text>
</comment>
<evidence type="ECO:0000256" key="1">
    <source>
        <dbReference type="SAM" id="MobiDB-lite"/>
    </source>
</evidence>
<sequence>MSEFSPPRLKRLASRQYRPRAPPTTVRRRGPTASAGLESPPPIVPTTADRRLAVDERDSSENADSGGIDDTSGDDPNDASGDGPDDALDPDPADSSDTDTHSFPPCPTCGRPVIAVTVTGPTEHRASPCGCWVHADSLERE</sequence>
<protein>
    <recommendedName>
        <fullName evidence="4">Small CPxCG-related zinc finger protein</fullName>
    </recommendedName>
</protein>
<feature type="compositionally biased region" description="Basic and acidic residues" evidence="1">
    <location>
        <begin position="48"/>
        <end position="60"/>
    </location>
</feature>
<proteinExistence type="predicted"/>
<gene>
    <name evidence="2" type="ORF">C496_13601</name>
</gene>
<evidence type="ECO:0008006" key="4">
    <source>
        <dbReference type="Google" id="ProtNLM"/>
    </source>
</evidence>
<dbReference type="AlphaFoldDB" id="L9VRP2"/>
<dbReference type="OrthoDB" id="193769at2157"/>
<dbReference type="RefSeq" id="WP_006090665.1">
    <property type="nucleotide sequence ID" value="NZ_AOHW01000036.1"/>
</dbReference>
<name>L9VRP2_9EURY</name>
<organism evidence="2 3">
    <name type="scientific">Natronorubrum tibetense GA33</name>
    <dbReference type="NCBI Taxonomy" id="1114856"/>
    <lineage>
        <taxon>Archaea</taxon>
        <taxon>Methanobacteriati</taxon>
        <taxon>Methanobacteriota</taxon>
        <taxon>Stenosarchaea group</taxon>
        <taxon>Halobacteria</taxon>
        <taxon>Halobacteriales</taxon>
        <taxon>Natrialbaceae</taxon>
        <taxon>Natronorubrum</taxon>
    </lineage>
</organism>
<feature type="region of interest" description="Disordered" evidence="1">
    <location>
        <begin position="1"/>
        <end position="112"/>
    </location>
</feature>